<evidence type="ECO:0000313" key="1">
    <source>
        <dbReference type="EMBL" id="CAF1126342.1"/>
    </source>
</evidence>
<protein>
    <submittedName>
        <fullName evidence="1">Uncharacterized protein</fullName>
    </submittedName>
</protein>
<sequence>MAPKPHGRSQRKYVFNRQCFLCGQSSGNAAAFGTISDAAHEQKFRSQIELIVPALSHRLSLIGENFHRSCYSTLIAKRRRVEIKRGKQAQSVTLDDQLYPSFLAQDDEYNFGSEHADLSSATASTRRFNRKQLYSQQSFTLPNTLKFVSSGHNEV</sequence>
<gene>
    <name evidence="1" type="ORF">GPM918_LOCUS19955</name>
    <name evidence="2" type="ORF">SRO942_LOCUS19952</name>
</gene>
<keyword evidence="3" id="KW-1185">Reference proteome</keyword>
<dbReference type="EMBL" id="CAJOBC010006180">
    <property type="protein sequence ID" value="CAF3889890.1"/>
    <property type="molecule type" value="Genomic_DNA"/>
</dbReference>
<dbReference type="Proteomes" id="UP000663829">
    <property type="component" value="Unassembled WGS sequence"/>
</dbReference>
<name>A0A814QYQ1_9BILA</name>
<evidence type="ECO:0000313" key="3">
    <source>
        <dbReference type="Proteomes" id="UP000663829"/>
    </source>
</evidence>
<dbReference type="EMBL" id="CAJNOQ010006180">
    <property type="protein sequence ID" value="CAF1126342.1"/>
    <property type="molecule type" value="Genomic_DNA"/>
</dbReference>
<comment type="caution">
    <text evidence="1">The sequence shown here is derived from an EMBL/GenBank/DDBJ whole genome shotgun (WGS) entry which is preliminary data.</text>
</comment>
<feature type="non-terminal residue" evidence="1">
    <location>
        <position position="1"/>
    </location>
</feature>
<evidence type="ECO:0000313" key="2">
    <source>
        <dbReference type="EMBL" id="CAF3889890.1"/>
    </source>
</evidence>
<organism evidence="1 3">
    <name type="scientific">Didymodactylos carnosus</name>
    <dbReference type="NCBI Taxonomy" id="1234261"/>
    <lineage>
        <taxon>Eukaryota</taxon>
        <taxon>Metazoa</taxon>
        <taxon>Spiralia</taxon>
        <taxon>Gnathifera</taxon>
        <taxon>Rotifera</taxon>
        <taxon>Eurotatoria</taxon>
        <taxon>Bdelloidea</taxon>
        <taxon>Philodinida</taxon>
        <taxon>Philodinidae</taxon>
        <taxon>Didymodactylos</taxon>
    </lineage>
</organism>
<accession>A0A814QYQ1</accession>
<proteinExistence type="predicted"/>
<dbReference type="AlphaFoldDB" id="A0A814QYQ1"/>
<reference evidence="1" key="1">
    <citation type="submission" date="2021-02" db="EMBL/GenBank/DDBJ databases">
        <authorList>
            <person name="Nowell W R."/>
        </authorList>
    </citation>
    <scope>NUCLEOTIDE SEQUENCE</scope>
</reference>
<dbReference type="Proteomes" id="UP000681722">
    <property type="component" value="Unassembled WGS sequence"/>
</dbReference>